<organism evidence="1 2">
    <name type="scientific">Reticulomyxa filosa</name>
    <dbReference type="NCBI Taxonomy" id="46433"/>
    <lineage>
        <taxon>Eukaryota</taxon>
        <taxon>Sar</taxon>
        <taxon>Rhizaria</taxon>
        <taxon>Retaria</taxon>
        <taxon>Foraminifera</taxon>
        <taxon>Monothalamids</taxon>
        <taxon>Reticulomyxidae</taxon>
        <taxon>Reticulomyxa</taxon>
    </lineage>
</organism>
<dbReference type="Proteomes" id="UP000023152">
    <property type="component" value="Unassembled WGS sequence"/>
</dbReference>
<evidence type="ECO:0000313" key="2">
    <source>
        <dbReference type="Proteomes" id="UP000023152"/>
    </source>
</evidence>
<evidence type="ECO:0000313" key="1">
    <source>
        <dbReference type="EMBL" id="ETO15457.1"/>
    </source>
</evidence>
<name>X6MPW1_RETFI</name>
<sequence>MTSDEHQSVMPFMTSSARYYGNSAKDKDMTFLVQSQNTSDIKCNGGMQDNNNSNNNNQKYGKEIKTLIRLFGDSITEEELKQKIEKHYGNIETVIKDLIQQSIEKEVFKAKSEEKSKANELKNAKQVKKKIILFYFISLCLK</sequence>
<proteinExistence type="predicted"/>
<comment type="caution">
    <text evidence="1">The sequence shown here is derived from an EMBL/GenBank/DDBJ whole genome shotgun (WGS) entry which is preliminary data.</text>
</comment>
<reference evidence="1 2" key="1">
    <citation type="journal article" date="2013" name="Curr. Biol.">
        <title>The Genome of the Foraminiferan Reticulomyxa filosa.</title>
        <authorList>
            <person name="Glockner G."/>
            <person name="Hulsmann N."/>
            <person name="Schleicher M."/>
            <person name="Noegel A.A."/>
            <person name="Eichinger L."/>
            <person name="Gallinger C."/>
            <person name="Pawlowski J."/>
            <person name="Sierra R."/>
            <person name="Euteneuer U."/>
            <person name="Pillet L."/>
            <person name="Moustafa A."/>
            <person name="Platzer M."/>
            <person name="Groth M."/>
            <person name="Szafranski K."/>
            <person name="Schliwa M."/>
        </authorList>
    </citation>
    <scope>NUCLEOTIDE SEQUENCE [LARGE SCALE GENOMIC DNA]</scope>
</reference>
<protein>
    <submittedName>
        <fullName evidence="1">Uncharacterized protein</fullName>
    </submittedName>
</protein>
<keyword evidence="2" id="KW-1185">Reference proteome</keyword>
<dbReference type="EMBL" id="ASPP01019110">
    <property type="protein sequence ID" value="ETO15457.1"/>
    <property type="molecule type" value="Genomic_DNA"/>
</dbReference>
<accession>X6MPW1</accession>
<gene>
    <name evidence="1" type="ORF">RFI_21905</name>
</gene>
<dbReference type="AlphaFoldDB" id="X6MPW1"/>